<dbReference type="InterPro" id="IPR011110">
    <property type="entry name" value="Reg_prop"/>
</dbReference>
<dbReference type="InterPro" id="IPR003607">
    <property type="entry name" value="HD/PDEase_dom"/>
</dbReference>
<dbReference type="GO" id="GO:0004016">
    <property type="term" value="F:adenylate cyclase activity"/>
    <property type="evidence" value="ECO:0007669"/>
    <property type="project" value="UniProtKB-ARBA"/>
</dbReference>
<dbReference type="InterPro" id="IPR018297">
    <property type="entry name" value="A/G_cyclase_CS"/>
</dbReference>
<dbReference type="GO" id="GO:0009190">
    <property type="term" value="P:cyclic nucleotide biosynthetic process"/>
    <property type="evidence" value="ECO:0007669"/>
    <property type="project" value="InterPro"/>
</dbReference>
<evidence type="ECO:0000256" key="1">
    <source>
        <dbReference type="ARBA" id="ARBA00004370"/>
    </source>
</evidence>
<evidence type="ECO:0000256" key="5">
    <source>
        <dbReference type="ARBA" id="ARBA00023136"/>
    </source>
</evidence>
<dbReference type="InterPro" id="IPR013783">
    <property type="entry name" value="Ig-like_fold"/>
</dbReference>
<evidence type="ECO:0000256" key="7">
    <source>
        <dbReference type="RuleBase" id="RU000405"/>
    </source>
</evidence>
<dbReference type="CDD" id="cd07302">
    <property type="entry name" value="CHD"/>
    <property type="match status" value="1"/>
</dbReference>
<dbReference type="Proteomes" id="UP000470771">
    <property type="component" value="Unassembled WGS sequence"/>
</dbReference>
<evidence type="ECO:0000256" key="3">
    <source>
        <dbReference type="ARBA" id="ARBA00022741"/>
    </source>
</evidence>
<evidence type="ECO:0000256" key="4">
    <source>
        <dbReference type="ARBA" id="ARBA00022989"/>
    </source>
</evidence>
<sequence>MMYNLKEKHWYSKLLLLILSIVVGISSEGTTIKFQSLTTSDGLSQSTVKTILQDQSGFMWFGTQNGLNRYDGYEFTNYINNLNDSNSIEGNNINQIIQAADGLIWIATDKGVSSYSPHTLKFKNYSVLKDKLLSVQSLLELDSAHLLVIANNKLFKLNISTSTFSLFWESVNYQINGVELFNSTIYLATDKGVLRSKSVQEANFTSVSGIPENQKVIGFKQYQQVLYSYTSTGIYNLNEKLIFALYRDFSEEFKASNAEISVVHVDRKASMWIGTPNSGLFRYNLKTSKLDRSTHSSNMSTSISSNTVLSLTTDKTGILWVGTRFGINKFDSERQNFNHYQIIAGNDQIDNSKVWTIYSKELPIVWIGGDNGLSKYNILTNEIATYQPNINKGAGIFSIAPTKNGFWVGTEDGFKRFDTIKKTFEDYYHPKNKSRTYAIKVMDNGEVYIGNRQGLLRINTSGKIDHFFDQSDGIKDRVKANVVRSITTKEGDTLWLGTEEGVVSFHTLRINPFRYRIAKPQIKDDFITSLWMEKEELWIGNTSAGMYGYNLITRKIRNVSENEGLSNNAINSIIGDDNDNLWISTNKGLSRYNIKSGLITNFSETDGLQNNEFNSGAGFKSANSELFFGGIDGFNVFTPNQIAINRNPPEMVITGFNLFNQKVPITEDGILQQSISETKHIDLDYDQKVIAFEFASLHYSNPKKNQHAYMLEGFDDDWVYIDNSRVATYTNLNAKTYTFKVKGSNSDDIWSEPVKITLTIHPPIWATWWFRTLVILSVLSLIFFYYRSRLKRVKQQKKILEAQVKHRTIEIIKQKEEVEVQKRLVEEEKEKTEKLLLNVLPKETAEELKNRGRAKARNYKRATVMFTDFAGFTQIAENYKPQDLVAKLDSFFIKFDEITAEFDVEKIKTVGDAYLCAGGLPIRNKSNPIDTVLAALNIRKCMREEAAKMEAKGEEPWELRIGIHTGDLIAGVVGIKRFAYDIWGDTVNIASRLETACEVGMINISGTTYEAVAEFFECEYRGKIPAKNKGEIDMYYVHGVKPELSENEDGITPNEAFEHYVNLKLYSNINYRNAEKYIIKRLGDELPEGLYYHGIHHTKDVCESVERLAIWEGVRGEELYLLKTAALFHDAGFIESYESNEPIGAQMAKEMLPSFGYTEEQIELVITLIEATKVPHNPQSHLEELMCDADLDYLGRNDFYPKAETLKQELMKFGKLKSAEDWDHLQVKFLTMHKYFTKSAKSRRDPEKQKRIIELKEVLKKYEKNG</sequence>
<dbReference type="PROSITE" id="PS50125">
    <property type="entry name" value="GUANYLATE_CYCLASE_2"/>
    <property type="match status" value="1"/>
</dbReference>
<dbReference type="Pfam" id="PF07494">
    <property type="entry name" value="Reg_prop"/>
    <property type="match status" value="3"/>
</dbReference>
<dbReference type="GO" id="GO:0000166">
    <property type="term" value="F:nucleotide binding"/>
    <property type="evidence" value="ECO:0007669"/>
    <property type="project" value="UniProtKB-KW"/>
</dbReference>
<dbReference type="GO" id="GO:0016020">
    <property type="term" value="C:membrane"/>
    <property type="evidence" value="ECO:0007669"/>
    <property type="project" value="UniProtKB-SubCell"/>
</dbReference>
<comment type="caution">
    <text evidence="10">The sequence shown here is derived from an EMBL/GenBank/DDBJ whole genome shotgun (WGS) entry which is preliminary data.</text>
</comment>
<dbReference type="CDD" id="cd00077">
    <property type="entry name" value="HDc"/>
    <property type="match status" value="1"/>
</dbReference>
<dbReference type="Gene3D" id="3.30.70.1230">
    <property type="entry name" value="Nucleotide cyclase"/>
    <property type="match status" value="1"/>
</dbReference>
<dbReference type="GO" id="GO:0035556">
    <property type="term" value="P:intracellular signal transduction"/>
    <property type="evidence" value="ECO:0007669"/>
    <property type="project" value="InterPro"/>
</dbReference>
<keyword evidence="11" id="KW-1185">Reference proteome</keyword>
<dbReference type="Gene3D" id="2.60.40.10">
    <property type="entry name" value="Immunoglobulins"/>
    <property type="match status" value="1"/>
</dbReference>
<proteinExistence type="inferred from homology"/>
<evidence type="ECO:0000256" key="6">
    <source>
        <dbReference type="ARBA" id="ARBA00023239"/>
    </source>
</evidence>
<dbReference type="Pfam" id="PF07495">
    <property type="entry name" value="Y_Y_Y"/>
    <property type="match status" value="1"/>
</dbReference>
<keyword evidence="4 8" id="KW-1133">Transmembrane helix</keyword>
<comment type="subcellular location">
    <subcellularLocation>
        <location evidence="1">Membrane</location>
    </subcellularLocation>
</comment>
<evidence type="ECO:0000259" key="9">
    <source>
        <dbReference type="PROSITE" id="PS50125"/>
    </source>
</evidence>
<dbReference type="EMBL" id="WWNE01000002">
    <property type="protein sequence ID" value="NBG64533.1"/>
    <property type="molecule type" value="Genomic_DNA"/>
</dbReference>
<dbReference type="PROSITE" id="PS00452">
    <property type="entry name" value="GUANYLATE_CYCLASE_1"/>
    <property type="match status" value="1"/>
</dbReference>
<evidence type="ECO:0000256" key="8">
    <source>
        <dbReference type="SAM" id="Phobius"/>
    </source>
</evidence>
<keyword evidence="2 8" id="KW-0812">Transmembrane</keyword>
<dbReference type="InterPro" id="IPR029787">
    <property type="entry name" value="Nucleotide_cyclase"/>
</dbReference>
<dbReference type="SUPFAM" id="SSF63829">
    <property type="entry name" value="Calcium-dependent phosphotriesterase"/>
    <property type="match status" value="2"/>
</dbReference>
<dbReference type="PANTHER" id="PTHR11920:SF335">
    <property type="entry name" value="GUANYLATE CYCLASE"/>
    <property type="match status" value="1"/>
</dbReference>
<dbReference type="Gene3D" id="2.130.10.10">
    <property type="entry name" value="YVTN repeat-like/Quinoprotein amine dehydrogenase"/>
    <property type="match status" value="3"/>
</dbReference>
<dbReference type="SMART" id="SM00044">
    <property type="entry name" value="CYCc"/>
    <property type="match status" value="1"/>
</dbReference>
<accession>A0A6N9NF82</accession>
<dbReference type="RefSeq" id="WP_160630807.1">
    <property type="nucleotide sequence ID" value="NZ_WWNE01000002.1"/>
</dbReference>
<keyword evidence="3" id="KW-0547">Nucleotide-binding</keyword>
<dbReference type="PANTHER" id="PTHR11920">
    <property type="entry name" value="GUANYLYL CYCLASE"/>
    <property type="match status" value="1"/>
</dbReference>
<dbReference type="SUPFAM" id="SSF109604">
    <property type="entry name" value="HD-domain/PDEase-like"/>
    <property type="match status" value="1"/>
</dbReference>
<protein>
    <recommendedName>
        <fullName evidence="9">Guanylate cyclase domain-containing protein</fullName>
    </recommendedName>
</protein>
<dbReference type="InterPro" id="IPR001054">
    <property type="entry name" value="A/G_cyclase"/>
</dbReference>
<dbReference type="InterPro" id="IPR015943">
    <property type="entry name" value="WD40/YVTN_repeat-like_dom_sf"/>
</dbReference>
<dbReference type="InterPro" id="IPR011123">
    <property type="entry name" value="Y_Y_Y"/>
</dbReference>
<dbReference type="InterPro" id="IPR050401">
    <property type="entry name" value="Cyclic_nucleotide_synthase"/>
</dbReference>
<evidence type="ECO:0000313" key="11">
    <source>
        <dbReference type="Proteomes" id="UP000470771"/>
    </source>
</evidence>
<keyword evidence="5 8" id="KW-0472">Membrane</keyword>
<gene>
    <name evidence="10" type="ORF">GQN54_00295</name>
</gene>
<comment type="similarity">
    <text evidence="7">Belongs to the adenylyl cyclase class-4/guanylyl cyclase family.</text>
</comment>
<keyword evidence="6 7" id="KW-0456">Lyase</keyword>
<evidence type="ECO:0000256" key="2">
    <source>
        <dbReference type="ARBA" id="ARBA00022692"/>
    </source>
</evidence>
<dbReference type="Gene3D" id="1.10.3210.10">
    <property type="entry name" value="Hypothetical protein af1432"/>
    <property type="match status" value="1"/>
</dbReference>
<dbReference type="FunFam" id="2.60.40.10:FF:000791">
    <property type="entry name" value="Two-component system sensor histidine kinase/response regulator"/>
    <property type="match status" value="1"/>
</dbReference>
<reference evidence="10 11" key="1">
    <citation type="submission" date="2019-12" db="EMBL/GenBank/DDBJ databases">
        <authorList>
            <person name="Zhao J."/>
        </authorList>
    </citation>
    <scope>NUCLEOTIDE SEQUENCE [LARGE SCALE GENOMIC DNA]</scope>
    <source>
        <strain evidence="10 11">S-15</strain>
    </source>
</reference>
<name>A0A6N9NF82_9FLAO</name>
<feature type="transmembrane region" description="Helical" evidence="8">
    <location>
        <begin position="768"/>
        <end position="786"/>
    </location>
</feature>
<evidence type="ECO:0000313" key="10">
    <source>
        <dbReference type="EMBL" id="NBG64533.1"/>
    </source>
</evidence>
<dbReference type="SUPFAM" id="SSF55073">
    <property type="entry name" value="Nucleotide cyclase"/>
    <property type="match status" value="1"/>
</dbReference>
<dbReference type="Pfam" id="PF00211">
    <property type="entry name" value="Guanylate_cyc"/>
    <property type="match status" value="1"/>
</dbReference>
<feature type="domain" description="Guanylate cyclase" evidence="9">
    <location>
        <begin position="863"/>
        <end position="994"/>
    </location>
</feature>
<organism evidence="10 11">
    <name type="scientific">Acidiluteibacter ferrifornacis</name>
    <dbReference type="NCBI Taxonomy" id="2692424"/>
    <lineage>
        <taxon>Bacteria</taxon>
        <taxon>Pseudomonadati</taxon>
        <taxon>Bacteroidota</taxon>
        <taxon>Flavobacteriia</taxon>
        <taxon>Flavobacteriales</taxon>
        <taxon>Cryomorphaceae</taxon>
        <taxon>Acidiluteibacter</taxon>
    </lineage>
</organism>
<dbReference type="AlphaFoldDB" id="A0A6N9NF82"/>